<gene>
    <name evidence="2" type="ORF">FRX31_013085</name>
</gene>
<protein>
    <submittedName>
        <fullName evidence="2">Thiol protease</fullName>
    </submittedName>
</protein>
<keyword evidence="2" id="KW-0645">Protease</keyword>
<feature type="domain" description="Peptidase C1A papain C-terminal" evidence="1">
    <location>
        <begin position="44"/>
        <end position="105"/>
    </location>
</feature>
<dbReference type="EMBL" id="JABWDY010014810">
    <property type="protein sequence ID" value="KAF5197322.1"/>
    <property type="molecule type" value="Genomic_DNA"/>
</dbReference>
<dbReference type="AlphaFoldDB" id="A0A7J6WMJ1"/>
<dbReference type="InterPro" id="IPR000668">
    <property type="entry name" value="Peptidase_C1A_C"/>
</dbReference>
<proteinExistence type="predicted"/>
<dbReference type="OrthoDB" id="10253408at2759"/>
<evidence type="ECO:0000259" key="1">
    <source>
        <dbReference type="Pfam" id="PF00112"/>
    </source>
</evidence>
<reference evidence="2 3" key="1">
    <citation type="submission" date="2020-06" db="EMBL/GenBank/DDBJ databases">
        <title>Transcriptomic and genomic resources for Thalictrum thalictroides and T. hernandezii: Facilitating candidate gene discovery in an emerging model plant lineage.</title>
        <authorList>
            <person name="Arias T."/>
            <person name="Riano-Pachon D.M."/>
            <person name="Di Stilio V.S."/>
        </authorList>
    </citation>
    <scope>NUCLEOTIDE SEQUENCE [LARGE SCALE GENOMIC DNA]</scope>
    <source>
        <strain evidence="3">cv. WT478/WT964</strain>
        <tissue evidence="2">Leaves</tissue>
    </source>
</reference>
<keyword evidence="2" id="KW-0378">Hydrolase</keyword>
<dbReference type="GO" id="GO:0006508">
    <property type="term" value="P:proteolysis"/>
    <property type="evidence" value="ECO:0007669"/>
    <property type="project" value="UniProtKB-KW"/>
</dbReference>
<organism evidence="2 3">
    <name type="scientific">Thalictrum thalictroides</name>
    <name type="common">Rue-anemone</name>
    <name type="synonym">Anemone thalictroides</name>
    <dbReference type="NCBI Taxonomy" id="46969"/>
    <lineage>
        <taxon>Eukaryota</taxon>
        <taxon>Viridiplantae</taxon>
        <taxon>Streptophyta</taxon>
        <taxon>Embryophyta</taxon>
        <taxon>Tracheophyta</taxon>
        <taxon>Spermatophyta</taxon>
        <taxon>Magnoliopsida</taxon>
        <taxon>Ranunculales</taxon>
        <taxon>Ranunculaceae</taxon>
        <taxon>Thalictroideae</taxon>
        <taxon>Thalictrum</taxon>
    </lineage>
</organism>
<dbReference type="InterPro" id="IPR038765">
    <property type="entry name" value="Papain-like_cys_pep_sf"/>
</dbReference>
<evidence type="ECO:0000313" key="3">
    <source>
        <dbReference type="Proteomes" id="UP000554482"/>
    </source>
</evidence>
<keyword evidence="3" id="KW-1185">Reference proteome</keyword>
<evidence type="ECO:0000313" key="2">
    <source>
        <dbReference type="EMBL" id="KAF5197322.1"/>
    </source>
</evidence>
<accession>A0A7J6WMJ1</accession>
<dbReference type="GO" id="GO:0008234">
    <property type="term" value="F:cysteine-type peptidase activity"/>
    <property type="evidence" value="ECO:0007669"/>
    <property type="project" value="InterPro"/>
</dbReference>
<dbReference type="Gene3D" id="3.90.70.10">
    <property type="entry name" value="Cysteine proteinases"/>
    <property type="match status" value="1"/>
</dbReference>
<name>A0A7J6WMJ1_THATH</name>
<dbReference type="SUPFAM" id="SSF54001">
    <property type="entry name" value="Cysteine proteinases"/>
    <property type="match status" value="1"/>
</dbReference>
<dbReference type="Pfam" id="PF00112">
    <property type="entry name" value="Peptidase_C1"/>
    <property type="match status" value="1"/>
</dbReference>
<comment type="caution">
    <text evidence="2">The sequence shown here is derived from an EMBL/GenBank/DDBJ whole genome shotgun (WGS) entry which is preliminary data.</text>
</comment>
<sequence length="110" mass="11845">MMPLNSSNKIMASQLKVPTLTKLLMGPAIRKRKPLMQLRSLVMKIDVPANNEKALMMKAVANQPISVAIDANGSAFQFYSSGVFTGECSTELDLGVTAVRYGTASDGTKH</sequence>
<dbReference type="Proteomes" id="UP000554482">
    <property type="component" value="Unassembled WGS sequence"/>
</dbReference>